<evidence type="ECO:0000313" key="3">
    <source>
        <dbReference type="Proteomes" id="UP000377595"/>
    </source>
</evidence>
<dbReference type="Proteomes" id="UP000377595">
    <property type="component" value="Unassembled WGS sequence"/>
</dbReference>
<protein>
    <recommendedName>
        <fullName evidence="4">Type I-U CRISPR-associated protein Csx17</fullName>
    </recommendedName>
</protein>
<organism evidence="2 3">
    <name type="scientific">Acrocarpospora pleiomorpha</name>
    <dbReference type="NCBI Taxonomy" id="90975"/>
    <lineage>
        <taxon>Bacteria</taxon>
        <taxon>Bacillati</taxon>
        <taxon>Actinomycetota</taxon>
        <taxon>Actinomycetes</taxon>
        <taxon>Streptosporangiales</taxon>
        <taxon>Streptosporangiaceae</taxon>
        <taxon>Acrocarpospora</taxon>
    </lineage>
</organism>
<dbReference type="RefSeq" id="WP_170321844.1">
    <property type="nucleotide sequence ID" value="NZ_BAAAHM010000040.1"/>
</dbReference>
<dbReference type="AlphaFoldDB" id="A0A5M3XYD2"/>
<name>A0A5M3XYD2_9ACTN</name>
<evidence type="ECO:0008006" key="4">
    <source>
        <dbReference type="Google" id="ProtNLM"/>
    </source>
</evidence>
<proteinExistence type="predicted"/>
<gene>
    <name evidence="2" type="ORF">Aple_073820</name>
</gene>
<dbReference type="EMBL" id="BLAF01000052">
    <property type="protein sequence ID" value="GES24483.1"/>
    <property type="molecule type" value="Genomic_DNA"/>
</dbReference>
<keyword evidence="3" id="KW-1185">Reference proteome</keyword>
<dbReference type="InterPro" id="IPR026483">
    <property type="entry name" value="Cas_Csx17"/>
</dbReference>
<evidence type="ECO:0000256" key="1">
    <source>
        <dbReference type="SAM" id="MobiDB-lite"/>
    </source>
</evidence>
<comment type="caution">
    <text evidence="2">The sequence shown here is derived from an EMBL/GenBank/DDBJ whole genome shotgun (WGS) entry which is preliminary data.</text>
</comment>
<evidence type="ECO:0000313" key="2">
    <source>
        <dbReference type="EMBL" id="GES24483.1"/>
    </source>
</evidence>
<accession>A0A5M3XYD2</accession>
<feature type="region of interest" description="Disordered" evidence="1">
    <location>
        <begin position="273"/>
        <end position="295"/>
    </location>
</feature>
<dbReference type="NCBIfam" id="TIGR04113">
    <property type="entry name" value="cas_csx17"/>
    <property type="match status" value="1"/>
</dbReference>
<sequence length="733" mass="78956">MNRISLRGCRADALAGYLQALGLLRVIAAQIDPEARLHWRGDVAVLSTRLSEEDLLTWLVRSYVPAAIVSPWNSGSGFAGNGKSRSAEQALQAVQDLGEERFGLLQAAIAAAWQVVAEGRRRGWGGKKEELWEKSHKIDVVRLCRNTLPDDALAWLDVAVTLTVDDLAFNALAGTGGNFGRQDLSATYYDRLLQLMGPKAKPAQSRGWVEAALLGREDVAYLRETVGQYDPGRAGGIHSAADEKGDGFANPWSFVLVMEGTLLFASAAVRRNGSGNTGEAKPFFTRSTPLGHGSAAEAEPVKGEQWVPLWDQPAAAGEVAHLIGEGRAQWRHRQATSGLEFAMALASLGVDRGLTAFHRFVIAERLGQNPLAIHAGKITVASRPEEGLLRGPYQWLEQVRRAAPPTGIATALRRAQREVFAVAAGEGSQALVRFVIEFGRLHELVGKSGRTRADVAPYKTVGRAADWLAALQDGSPELWLATGIAGLRDDPKPRGPQIRALLSRADGAAWQDAPGCGVEPHGATLVRALAQAHRIRALHVDAVRSGQGEDEAARGVQTAYTHGGRLPISLLAAFTVGEVRDDLVADYLRGLLALGYGSGSSAPWPLFKLCLPDWTLSLLLPFYGTGELTVRMPDPRSGEQSLKTIRLAPRPGWIARLIAGGADGVVREALLRLRMAGLQPRISQLPHSRIDAPRLAAALLLPVTRRERERCLVRICVAETTDHAIPNIEGVPA</sequence>
<reference evidence="2 3" key="1">
    <citation type="submission" date="2019-10" db="EMBL/GenBank/DDBJ databases">
        <title>Whole genome shotgun sequence of Acrocarpospora pleiomorpha NBRC 16267.</title>
        <authorList>
            <person name="Ichikawa N."/>
            <person name="Kimura A."/>
            <person name="Kitahashi Y."/>
            <person name="Komaki H."/>
            <person name="Oguchi A."/>
        </authorList>
    </citation>
    <scope>NUCLEOTIDE SEQUENCE [LARGE SCALE GENOMIC DNA]</scope>
    <source>
        <strain evidence="2 3">NBRC 16267</strain>
    </source>
</reference>